<feature type="transmembrane region" description="Helical" evidence="4">
    <location>
        <begin position="137"/>
        <end position="158"/>
    </location>
</feature>
<dbReference type="SMART" id="SM00342">
    <property type="entry name" value="HTH_ARAC"/>
    <property type="match status" value="1"/>
</dbReference>
<dbReference type="Pfam" id="PF12833">
    <property type="entry name" value="HTH_18"/>
    <property type="match status" value="1"/>
</dbReference>
<accession>A0A023BZV1</accession>
<dbReference type="PANTHER" id="PTHR43280:SF29">
    <property type="entry name" value="ARAC-FAMILY TRANSCRIPTIONAL REGULATOR"/>
    <property type="match status" value="1"/>
</dbReference>
<reference evidence="6 7" key="1">
    <citation type="submission" date="2014-04" db="EMBL/GenBank/DDBJ databases">
        <title>Aquimarina sp. 22II-S11-z7 Genome Sequencing.</title>
        <authorList>
            <person name="Lai Q."/>
        </authorList>
    </citation>
    <scope>NUCLEOTIDE SEQUENCE [LARGE SCALE GENOMIC DNA]</scope>
    <source>
        <strain evidence="6 7">22II-S11-z7</strain>
    </source>
</reference>
<keyword evidence="4" id="KW-1133">Transmembrane helix</keyword>
<dbReference type="Proteomes" id="UP000023541">
    <property type="component" value="Unassembled WGS sequence"/>
</dbReference>
<dbReference type="InterPro" id="IPR009057">
    <property type="entry name" value="Homeodomain-like_sf"/>
</dbReference>
<dbReference type="eggNOG" id="COG2207">
    <property type="taxonomic scope" value="Bacteria"/>
</dbReference>
<dbReference type="InterPro" id="IPR018060">
    <property type="entry name" value="HTH_AraC"/>
</dbReference>
<feature type="transmembrane region" description="Helical" evidence="4">
    <location>
        <begin position="59"/>
        <end position="81"/>
    </location>
</feature>
<feature type="transmembrane region" description="Helical" evidence="4">
    <location>
        <begin position="179"/>
        <end position="200"/>
    </location>
</feature>
<sequence length="377" mass="43917">MALILDFILVVGITITVLILFLLIKSKEKQLPKYILIVLFVFLLFVSIFFYANLHDIDILQLISFIPFDTTQWLIGPLLYLYIKSLFLKEEKLIKNTIAHFIPFGIYLVFISIPELVSDVIEKTVFNYLDFYFEHSIIEAEFSNAYTLFYIFLSFKLLSRYRKAMKSNYSNLTEKDVGWIKHLLLGSGIVISIDLLILLYEHIFNYPDTDHGYITVIAMILLISYLGYYGINQSKVLLPDFLILDDTSETTKKERIHHLSNSTDAELSELKLKLEQVLENEKPYLDEELTLIKLAQRIPTTDKKLSALLNQYMNVSFYDIINTYRVHAVKEKINSAKYENYTLLGIAYECGFNSKTSFYRIFKKETGLSPSEYKNSL</sequence>
<dbReference type="STRING" id="1317122.ATO12_01950"/>
<dbReference type="PROSITE" id="PS00041">
    <property type="entry name" value="HTH_ARAC_FAMILY_1"/>
    <property type="match status" value="1"/>
</dbReference>
<organism evidence="6 7">
    <name type="scientific">Aquimarina atlantica</name>
    <dbReference type="NCBI Taxonomy" id="1317122"/>
    <lineage>
        <taxon>Bacteria</taxon>
        <taxon>Pseudomonadati</taxon>
        <taxon>Bacteroidota</taxon>
        <taxon>Flavobacteriia</taxon>
        <taxon>Flavobacteriales</taxon>
        <taxon>Flavobacteriaceae</taxon>
        <taxon>Aquimarina</taxon>
    </lineage>
</organism>
<dbReference type="OrthoDB" id="5492415at2"/>
<feature type="transmembrane region" description="Helical" evidence="4">
    <location>
        <begin position="6"/>
        <end position="24"/>
    </location>
</feature>
<evidence type="ECO:0000313" key="6">
    <source>
        <dbReference type="EMBL" id="EZH75571.1"/>
    </source>
</evidence>
<dbReference type="Gene3D" id="1.10.10.60">
    <property type="entry name" value="Homeodomain-like"/>
    <property type="match status" value="1"/>
</dbReference>
<evidence type="ECO:0000256" key="2">
    <source>
        <dbReference type="ARBA" id="ARBA00023125"/>
    </source>
</evidence>
<dbReference type="EMBL" id="AQRA01000001">
    <property type="protein sequence ID" value="EZH75571.1"/>
    <property type="molecule type" value="Genomic_DNA"/>
</dbReference>
<dbReference type="PROSITE" id="PS01124">
    <property type="entry name" value="HTH_ARAC_FAMILY_2"/>
    <property type="match status" value="1"/>
</dbReference>
<dbReference type="InterPro" id="IPR020449">
    <property type="entry name" value="Tscrpt_reg_AraC-type_HTH"/>
</dbReference>
<dbReference type="GO" id="GO:0043565">
    <property type="term" value="F:sequence-specific DNA binding"/>
    <property type="evidence" value="ECO:0007669"/>
    <property type="project" value="InterPro"/>
</dbReference>
<feature type="transmembrane region" description="Helical" evidence="4">
    <location>
        <begin position="93"/>
        <end position="117"/>
    </location>
</feature>
<dbReference type="PANTHER" id="PTHR43280">
    <property type="entry name" value="ARAC-FAMILY TRANSCRIPTIONAL REGULATOR"/>
    <property type="match status" value="1"/>
</dbReference>
<proteinExistence type="predicted"/>
<dbReference type="SUPFAM" id="SSF46689">
    <property type="entry name" value="Homeodomain-like"/>
    <property type="match status" value="1"/>
</dbReference>
<evidence type="ECO:0000256" key="4">
    <source>
        <dbReference type="SAM" id="Phobius"/>
    </source>
</evidence>
<keyword evidence="4" id="KW-0812">Transmembrane</keyword>
<evidence type="ECO:0000256" key="3">
    <source>
        <dbReference type="ARBA" id="ARBA00023163"/>
    </source>
</evidence>
<feature type="transmembrane region" description="Helical" evidence="4">
    <location>
        <begin position="212"/>
        <end position="231"/>
    </location>
</feature>
<keyword evidence="2" id="KW-0238">DNA-binding</keyword>
<name>A0A023BZV1_9FLAO</name>
<dbReference type="AlphaFoldDB" id="A0A023BZV1"/>
<dbReference type="GO" id="GO:0003700">
    <property type="term" value="F:DNA-binding transcription factor activity"/>
    <property type="evidence" value="ECO:0007669"/>
    <property type="project" value="InterPro"/>
</dbReference>
<evidence type="ECO:0000259" key="5">
    <source>
        <dbReference type="PROSITE" id="PS01124"/>
    </source>
</evidence>
<keyword evidence="1" id="KW-0805">Transcription regulation</keyword>
<dbReference type="PRINTS" id="PR00032">
    <property type="entry name" value="HTHARAC"/>
</dbReference>
<evidence type="ECO:0000313" key="7">
    <source>
        <dbReference type="Proteomes" id="UP000023541"/>
    </source>
</evidence>
<protein>
    <recommendedName>
        <fullName evidence="5">HTH araC/xylS-type domain-containing protein</fullName>
    </recommendedName>
</protein>
<keyword evidence="7" id="KW-1185">Reference proteome</keyword>
<evidence type="ECO:0000256" key="1">
    <source>
        <dbReference type="ARBA" id="ARBA00023015"/>
    </source>
</evidence>
<dbReference type="InterPro" id="IPR018062">
    <property type="entry name" value="HTH_AraC-typ_CS"/>
</dbReference>
<feature type="domain" description="HTH araC/xylS-type" evidence="5">
    <location>
        <begin position="275"/>
        <end position="376"/>
    </location>
</feature>
<keyword evidence="4" id="KW-0472">Membrane</keyword>
<gene>
    <name evidence="6" type="ORF">ATO12_01950</name>
</gene>
<comment type="caution">
    <text evidence="6">The sequence shown here is derived from an EMBL/GenBank/DDBJ whole genome shotgun (WGS) entry which is preliminary data.</text>
</comment>
<feature type="transmembrane region" description="Helical" evidence="4">
    <location>
        <begin position="31"/>
        <end position="53"/>
    </location>
</feature>
<keyword evidence="3" id="KW-0804">Transcription</keyword>
<dbReference type="RefSeq" id="WP_051575531.1">
    <property type="nucleotide sequence ID" value="NZ_AQRA01000001.1"/>
</dbReference>